<reference evidence="3 4" key="1">
    <citation type="journal article" date="2023" name="BMC Biotechnol.">
        <title>Vitis rotundifolia cv Carlos genome sequencing.</title>
        <authorList>
            <person name="Huff M."/>
            <person name="Hulse-Kemp A."/>
            <person name="Scheffler B."/>
            <person name="Youngblood R."/>
            <person name="Simpson S."/>
            <person name="Babiker E."/>
            <person name="Staton M."/>
        </authorList>
    </citation>
    <scope>NUCLEOTIDE SEQUENCE [LARGE SCALE GENOMIC DNA]</scope>
    <source>
        <tissue evidence="3">Leaf</tissue>
    </source>
</reference>
<organism evidence="3 4">
    <name type="scientific">Vitis rotundifolia</name>
    <name type="common">Muscadine grape</name>
    <dbReference type="NCBI Taxonomy" id="103349"/>
    <lineage>
        <taxon>Eukaryota</taxon>
        <taxon>Viridiplantae</taxon>
        <taxon>Streptophyta</taxon>
        <taxon>Embryophyta</taxon>
        <taxon>Tracheophyta</taxon>
        <taxon>Spermatophyta</taxon>
        <taxon>Magnoliopsida</taxon>
        <taxon>eudicotyledons</taxon>
        <taxon>Gunneridae</taxon>
        <taxon>Pentapetalae</taxon>
        <taxon>rosids</taxon>
        <taxon>Vitales</taxon>
        <taxon>Vitaceae</taxon>
        <taxon>Viteae</taxon>
        <taxon>Vitis</taxon>
    </lineage>
</organism>
<evidence type="ECO:0000256" key="1">
    <source>
        <dbReference type="SAM" id="Phobius"/>
    </source>
</evidence>
<gene>
    <name evidence="3" type="ORF">PVL29_021506</name>
</gene>
<evidence type="ECO:0000313" key="3">
    <source>
        <dbReference type="EMBL" id="KAJ9679601.1"/>
    </source>
</evidence>
<dbReference type="PANTHER" id="PTHR31852">
    <property type="entry name" value="LATE EMBRYOGENESIS ABUNDANT (LEA) HYDROXYPROLINE-RICH GLYCOPROTEIN FAMILY"/>
    <property type="match status" value="1"/>
</dbReference>
<dbReference type="Gene3D" id="2.60.40.1820">
    <property type="match status" value="1"/>
</dbReference>
<keyword evidence="4" id="KW-1185">Reference proteome</keyword>
<proteinExistence type="predicted"/>
<keyword evidence="1" id="KW-1133">Transmembrane helix</keyword>
<keyword evidence="1" id="KW-0812">Transmembrane</keyword>
<dbReference type="AlphaFoldDB" id="A0AA39DD23"/>
<dbReference type="Proteomes" id="UP001168098">
    <property type="component" value="Unassembled WGS sequence"/>
</dbReference>
<sequence length="209" mass="23841">MAQKKQQVHPIEPTGVPAKTDVESEELRRMTCTRYIAYLAAFALFETIIIMVCVVTLIRIRSPKFRFRAVSIENLNYTSDTTSPSFNIRFNAKVAVKNTNFGHFKFKNGTITLAYRGDPVGDAKISKARARARSTKKMNVTVDVNSDHVWSHSNLVRDLNSGFLTLTSQGKLSGKVHLMKVMKRRRYAEMNCTIIINLVRKRIQDLKCR</sequence>
<dbReference type="EMBL" id="JARBHA010000016">
    <property type="protein sequence ID" value="KAJ9679601.1"/>
    <property type="molecule type" value="Genomic_DNA"/>
</dbReference>
<feature type="transmembrane region" description="Helical" evidence="1">
    <location>
        <begin position="35"/>
        <end position="58"/>
    </location>
</feature>
<accession>A0AA39DD23</accession>
<evidence type="ECO:0000313" key="4">
    <source>
        <dbReference type="Proteomes" id="UP001168098"/>
    </source>
</evidence>
<dbReference type="InterPro" id="IPR055301">
    <property type="entry name" value="Lea14-like_2"/>
</dbReference>
<dbReference type="InterPro" id="IPR004864">
    <property type="entry name" value="LEA_2"/>
</dbReference>
<name>A0AA39DD23_VITRO</name>
<protein>
    <recommendedName>
        <fullName evidence="2">Late embryogenesis abundant protein LEA-2 subgroup domain-containing protein</fullName>
    </recommendedName>
</protein>
<dbReference type="SUPFAM" id="SSF117070">
    <property type="entry name" value="LEA14-like"/>
    <property type="match status" value="1"/>
</dbReference>
<keyword evidence="1" id="KW-0472">Membrane</keyword>
<feature type="domain" description="Late embryogenesis abundant protein LEA-2 subgroup" evidence="2">
    <location>
        <begin position="93"/>
        <end position="192"/>
    </location>
</feature>
<dbReference type="Pfam" id="PF03168">
    <property type="entry name" value="LEA_2"/>
    <property type="match status" value="1"/>
</dbReference>
<comment type="caution">
    <text evidence="3">The sequence shown here is derived from an EMBL/GenBank/DDBJ whole genome shotgun (WGS) entry which is preliminary data.</text>
</comment>
<evidence type="ECO:0000259" key="2">
    <source>
        <dbReference type="Pfam" id="PF03168"/>
    </source>
</evidence>